<gene>
    <name evidence="1" type="ORF">ACNJC6_01379</name>
</gene>
<protein>
    <submittedName>
        <fullName evidence="1">Uncharacterized protein</fullName>
    </submittedName>
</protein>
<evidence type="ECO:0000313" key="2">
    <source>
        <dbReference type="Proteomes" id="UP000196240"/>
    </source>
</evidence>
<name>A0A1R7QBV4_ACIJO</name>
<dbReference type="EMBL" id="FUUY01000004">
    <property type="protein sequence ID" value="SJX21758.1"/>
    <property type="molecule type" value="Genomic_DNA"/>
</dbReference>
<sequence>MLGDSTTESKKKITCKTVSTIMLIKIIKLTRLSLFFITAISSNVFAETVSDARKIECLLDVSVLPSQNFQNPVTQYTSMKNDGYPMLLIGIKIHNAHAGEASKKIKSHQIYCSNLIGQQKDVYLSGPHESQKIDIHIGDQLNLRNIHSSGKRYPYWADFYWIEKRDE</sequence>
<reference evidence="1 2" key="1">
    <citation type="submission" date="2017-02" db="EMBL/GenBank/DDBJ databases">
        <authorList>
            <person name="Peterson S.W."/>
        </authorList>
    </citation>
    <scope>NUCLEOTIDE SEQUENCE [LARGE SCALE GENOMIC DNA]</scope>
    <source>
        <strain evidence="1">C6</strain>
    </source>
</reference>
<accession>A0A1R7QBV4</accession>
<proteinExistence type="predicted"/>
<dbReference type="Proteomes" id="UP000196240">
    <property type="component" value="Unassembled WGS sequence"/>
</dbReference>
<organism evidence="1 2">
    <name type="scientific">Acinetobacter johnsonii</name>
    <dbReference type="NCBI Taxonomy" id="40214"/>
    <lineage>
        <taxon>Bacteria</taxon>
        <taxon>Pseudomonadati</taxon>
        <taxon>Pseudomonadota</taxon>
        <taxon>Gammaproteobacteria</taxon>
        <taxon>Moraxellales</taxon>
        <taxon>Moraxellaceae</taxon>
        <taxon>Acinetobacter</taxon>
    </lineage>
</organism>
<evidence type="ECO:0000313" key="1">
    <source>
        <dbReference type="EMBL" id="SJX21758.1"/>
    </source>
</evidence>
<dbReference type="AlphaFoldDB" id="A0A1R7QBV4"/>